<dbReference type="AlphaFoldDB" id="A0A943QN30"/>
<keyword evidence="2 6" id="KW-0699">rRNA-binding</keyword>
<dbReference type="GO" id="GO:1990904">
    <property type="term" value="C:ribonucleoprotein complex"/>
    <property type="evidence" value="ECO:0007669"/>
    <property type="project" value="UniProtKB-KW"/>
</dbReference>
<keyword evidence="4 6" id="KW-0689">Ribosomal protein</keyword>
<dbReference type="Proteomes" id="UP000730862">
    <property type="component" value="Unassembled WGS sequence"/>
</dbReference>
<dbReference type="InterPro" id="IPR012678">
    <property type="entry name" value="Ribosomal_uL23/eL15/eS24_sf"/>
</dbReference>
<dbReference type="HAMAP" id="MF_01369_B">
    <property type="entry name" value="Ribosomal_uL23_B"/>
    <property type="match status" value="1"/>
</dbReference>
<dbReference type="GO" id="GO:0005840">
    <property type="term" value="C:ribosome"/>
    <property type="evidence" value="ECO:0007669"/>
    <property type="project" value="UniProtKB-KW"/>
</dbReference>
<dbReference type="NCBIfam" id="NF004363">
    <property type="entry name" value="PRK05738.2-4"/>
    <property type="match status" value="1"/>
</dbReference>
<accession>A0A943QN30</accession>
<dbReference type="PANTHER" id="PTHR11620">
    <property type="entry name" value="60S RIBOSOMAL PROTEIN L23A"/>
    <property type="match status" value="1"/>
</dbReference>
<evidence type="ECO:0000256" key="3">
    <source>
        <dbReference type="ARBA" id="ARBA00022884"/>
    </source>
</evidence>
<dbReference type="NCBIfam" id="NF004366">
    <property type="entry name" value="PRK05738.3-2"/>
    <property type="match status" value="1"/>
</dbReference>
<comment type="subunit">
    <text evidence="6">Part of the 50S ribosomal subunit. Contacts protein L29, and trigger factor when it is bound to the ribosome.</text>
</comment>
<dbReference type="InterPro" id="IPR013025">
    <property type="entry name" value="Ribosomal_uL23-like"/>
</dbReference>
<sequence length="96" mass="11040">MKSPYDIILKPIISEDSMGKMEEKKYVFKVDKNANKIEIRNAIEKIFDVKVKSVNTMNVKGKVKRMGAHSGKRSDWKKAIVALTEDSKEIEFFEGM</sequence>
<comment type="function">
    <text evidence="6">One of the early assembly proteins it binds 23S rRNA. One of the proteins that surrounds the polypeptide exit tunnel on the outside of the ribosome. Forms the main docking site for trigger factor binding to the ribosome.</text>
</comment>
<dbReference type="GO" id="GO:0006412">
    <property type="term" value="P:translation"/>
    <property type="evidence" value="ECO:0007669"/>
    <property type="project" value="UniProtKB-UniRule"/>
</dbReference>
<keyword evidence="3 6" id="KW-0694">RNA-binding</keyword>
<dbReference type="Pfam" id="PF00276">
    <property type="entry name" value="Ribosomal_L23"/>
    <property type="match status" value="1"/>
</dbReference>
<comment type="caution">
    <text evidence="7">The sequence shown here is derived from an EMBL/GenBank/DDBJ whole genome shotgun (WGS) entry which is preliminary data.</text>
</comment>
<gene>
    <name evidence="6 7" type="primary">rplW</name>
    <name evidence="7" type="ORF">KIA07_02955</name>
</gene>
<name>A0A943QN30_FINMA</name>
<dbReference type="RefSeq" id="WP_094223063.1">
    <property type="nucleotide sequence ID" value="NZ_CAUPKI010000009.1"/>
</dbReference>
<comment type="similarity">
    <text evidence="1 6">Belongs to the universal ribosomal protein uL23 family.</text>
</comment>
<dbReference type="NCBIfam" id="NF004359">
    <property type="entry name" value="PRK05738.1-3"/>
    <property type="match status" value="1"/>
</dbReference>
<evidence type="ECO:0000256" key="1">
    <source>
        <dbReference type="ARBA" id="ARBA00006700"/>
    </source>
</evidence>
<evidence type="ECO:0000256" key="2">
    <source>
        <dbReference type="ARBA" id="ARBA00022730"/>
    </source>
</evidence>
<evidence type="ECO:0000256" key="6">
    <source>
        <dbReference type="HAMAP-Rule" id="MF_01369"/>
    </source>
</evidence>
<dbReference type="Gene3D" id="3.30.70.330">
    <property type="match status" value="1"/>
</dbReference>
<proteinExistence type="inferred from homology"/>
<dbReference type="GO" id="GO:0003735">
    <property type="term" value="F:structural constituent of ribosome"/>
    <property type="evidence" value="ECO:0007669"/>
    <property type="project" value="InterPro"/>
</dbReference>
<evidence type="ECO:0000256" key="4">
    <source>
        <dbReference type="ARBA" id="ARBA00022980"/>
    </source>
</evidence>
<evidence type="ECO:0000256" key="5">
    <source>
        <dbReference type="ARBA" id="ARBA00023274"/>
    </source>
</evidence>
<reference evidence="7" key="1">
    <citation type="submission" date="2021-02" db="EMBL/GenBank/DDBJ databases">
        <title>Infant gut strain persistence is associated with maternal origin, phylogeny, and functional potential including surface adhesion and iron acquisition.</title>
        <authorList>
            <person name="Lou Y.C."/>
        </authorList>
    </citation>
    <scope>NUCLEOTIDE SEQUENCE</scope>
    <source>
        <strain evidence="7">L3_058_000G1_dasL3_058_000G1_concoct_72</strain>
    </source>
</reference>
<evidence type="ECO:0000313" key="7">
    <source>
        <dbReference type="EMBL" id="MBS5964610.1"/>
    </source>
</evidence>
<dbReference type="InterPro" id="IPR012677">
    <property type="entry name" value="Nucleotide-bd_a/b_plait_sf"/>
</dbReference>
<dbReference type="EMBL" id="JAHAIK010000006">
    <property type="protein sequence ID" value="MBS5964610.1"/>
    <property type="molecule type" value="Genomic_DNA"/>
</dbReference>
<protein>
    <recommendedName>
        <fullName evidence="6">Large ribosomal subunit protein uL23</fullName>
    </recommendedName>
</protein>
<keyword evidence="5 6" id="KW-0687">Ribonucleoprotein</keyword>
<dbReference type="FunFam" id="3.30.70.330:FF:000001">
    <property type="entry name" value="50S ribosomal protein L23"/>
    <property type="match status" value="1"/>
</dbReference>
<organism evidence="7 8">
    <name type="scientific">Finegoldia magna</name>
    <name type="common">Peptostreptococcus magnus</name>
    <dbReference type="NCBI Taxonomy" id="1260"/>
    <lineage>
        <taxon>Bacteria</taxon>
        <taxon>Bacillati</taxon>
        <taxon>Bacillota</taxon>
        <taxon>Tissierellia</taxon>
        <taxon>Tissierellales</taxon>
        <taxon>Peptoniphilaceae</taxon>
        <taxon>Finegoldia</taxon>
    </lineage>
</organism>
<evidence type="ECO:0000313" key="8">
    <source>
        <dbReference type="Proteomes" id="UP000730862"/>
    </source>
</evidence>
<dbReference type="SUPFAM" id="SSF54189">
    <property type="entry name" value="Ribosomal proteins S24e, L23 and L15e"/>
    <property type="match status" value="1"/>
</dbReference>
<dbReference type="GO" id="GO:0019843">
    <property type="term" value="F:rRNA binding"/>
    <property type="evidence" value="ECO:0007669"/>
    <property type="project" value="UniProtKB-UniRule"/>
</dbReference>